<name>A0A0S2MU97_9CAUD</name>
<gene>
    <name evidence="1" type="ORF">BM10_31</name>
</gene>
<dbReference type="Proteomes" id="UP000225963">
    <property type="component" value="Segment"/>
</dbReference>
<dbReference type="EMBL" id="KT995480">
    <property type="protein sequence ID" value="ALO79452.1"/>
    <property type="molecule type" value="Genomic_DNA"/>
</dbReference>
<proteinExistence type="predicted"/>
<keyword evidence="2" id="KW-1185">Reference proteome</keyword>
<accession>A0A0S2MU97</accession>
<evidence type="ECO:0000313" key="1">
    <source>
        <dbReference type="EMBL" id="ALO79452.1"/>
    </source>
</evidence>
<organism evidence="1 2">
    <name type="scientific">Bacillus phage BM15</name>
    <dbReference type="NCBI Taxonomy" id="1755680"/>
    <lineage>
        <taxon>Viruses</taxon>
        <taxon>Duplodnaviria</taxon>
        <taxon>Heunggongvirae</taxon>
        <taxon>Uroviricota</taxon>
        <taxon>Caudoviricetes</taxon>
        <taxon>Herelleviridae</taxon>
        <taxon>Bastillevirinae</taxon>
        <taxon>Caeruleovirus</taxon>
        <taxon>Caeruleovirus BM15</taxon>
    </lineage>
</organism>
<dbReference type="OrthoDB" id="18289at10239"/>
<protein>
    <submittedName>
        <fullName evidence="1">Uncharacterized protein</fullName>
    </submittedName>
</protein>
<sequence length="86" mass="9919">MDILLDKPVKIRKDRKCWGCTRGFKKGSTLQCVKAADEGTVTSTYYCDTCIQYMNDYYEPGDEVGYGDCLEDRESWEVIRKDVEGE</sequence>
<evidence type="ECO:0000313" key="2">
    <source>
        <dbReference type="Proteomes" id="UP000225963"/>
    </source>
</evidence>
<reference evidence="2" key="1">
    <citation type="submission" date="2015-11" db="EMBL/GenBank/DDBJ databases">
        <authorList>
            <person name="Sharaf A."/>
            <person name="Marie M.E."/>
            <person name="Esson H."/>
            <person name="El-Afifi I.S."/>
            <person name="Hammad M.A."/>
        </authorList>
    </citation>
    <scope>NUCLEOTIDE SEQUENCE [LARGE SCALE GENOMIC DNA]</scope>
</reference>